<dbReference type="AlphaFoldDB" id="T0F9S5"/>
<organism evidence="2 3">
    <name type="scientific">Leptospira broomii serovar Hurstbridge str. 5399</name>
    <dbReference type="NCBI Taxonomy" id="1049789"/>
    <lineage>
        <taxon>Bacteria</taxon>
        <taxon>Pseudomonadati</taxon>
        <taxon>Spirochaetota</taxon>
        <taxon>Spirochaetia</taxon>
        <taxon>Leptospirales</taxon>
        <taxon>Leptospiraceae</taxon>
        <taxon>Leptospira</taxon>
    </lineage>
</organism>
<evidence type="ECO:0000256" key="1">
    <source>
        <dbReference type="SAM" id="Phobius"/>
    </source>
</evidence>
<name>T0F9S5_9LEPT</name>
<keyword evidence="1" id="KW-0472">Membrane</keyword>
<keyword evidence="1" id="KW-1133">Transmembrane helix</keyword>
<evidence type="ECO:0000313" key="3">
    <source>
        <dbReference type="Proteomes" id="UP000015454"/>
    </source>
</evidence>
<comment type="caution">
    <text evidence="2">The sequence shown here is derived from an EMBL/GenBank/DDBJ whole genome shotgun (WGS) entry which is preliminary data.</text>
</comment>
<gene>
    <name evidence="2" type="ORF">LEP1GSC050_2915</name>
</gene>
<sequence length="42" mass="5017">MILLTFMNLKPLGELFIFLILVIAYIHKTYSTFQMILKNQKK</sequence>
<reference evidence="2" key="1">
    <citation type="submission" date="2013-05" db="EMBL/GenBank/DDBJ databases">
        <authorList>
            <person name="Harkins D.M."/>
            <person name="Durkin A.S."/>
            <person name="Brinkac L.M."/>
            <person name="Haft D.H."/>
            <person name="Selengut J.D."/>
            <person name="Sanka R."/>
            <person name="DePew J."/>
            <person name="Purushe J."/>
            <person name="Hartskeerl R.A."/>
            <person name="Ahmed A."/>
            <person name="van der Linden H."/>
            <person name="Goris M.G.A."/>
            <person name="Vinetz J.M."/>
            <person name="Sutton G.G."/>
            <person name="Nierman W.C."/>
            <person name="Fouts D.E."/>
        </authorList>
    </citation>
    <scope>NUCLEOTIDE SEQUENCE [LARGE SCALE GENOMIC DNA]</scope>
    <source>
        <strain evidence="2">5399</strain>
    </source>
</reference>
<evidence type="ECO:0000313" key="2">
    <source>
        <dbReference type="EMBL" id="EQA44317.1"/>
    </source>
</evidence>
<dbReference type="EMBL" id="AHMO02000008">
    <property type="protein sequence ID" value="EQA44317.1"/>
    <property type="molecule type" value="Genomic_DNA"/>
</dbReference>
<proteinExistence type="predicted"/>
<keyword evidence="3" id="KW-1185">Reference proteome</keyword>
<accession>T0F9S5</accession>
<dbReference type="Proteomes" id="UP000015454">
    <property type="component" value="Unassembled WGS sequence"/>
</dbReference>
<feature type="transmembrane region" description="Helical" evidence="1">
    <location>
        <begin position="15"/>
        <end position="37"/>
    </location>
</feature>
<protein>
    <submittedName>
        <fullName evidence="2">Uncharacterized protein</fullName>
    </submittedName>
</protein>
<keyword evidence="1" id="KW-0812">Transmembrane</keyword>
<dbReference type="STRING" id="1049789.LEP1GSC050_2915"/>